<dbReference type="CDD" id="cd13401">
    <property type="entry name" value="Slt70-like"/>
    <property type="match status" value="1"/>
</dbReference>
<dbReference type="PANTHER" id="PTHR37423">
    <property type="entry name" value="SOLUBLE LYTIC MUREIN TRANSGLYCOSYLASE-RELATED"/>
    <property type="match status" value="1"/>
</dbReference>
<accession>A0A1Q8YJ86</accession>
<dbReference type="InterPro" id="IPR008939">
    <property type="entry name" value="Lytic_TGlycosylase_superhlx_U"/>
</dbReference>
<keyword evidence="2 3" id="KW-0732">Signal</keyword>
<feature type="chain" id="PRO_5013249046" evidence="3">
    <location>
        <begin position="24"/>
        <end position="657"/>
    </location>
</feature>
<dbReference type="GO" id="GO:0004553">
    <property type="term" value="F:hydrolase activity, hydrolyzing O-glycosyl compounds"/>
    <property type="evidence" value="ECO:0007669"/>
    <property type="project" value="InterPro"/>
</dbReference>
<dbReference type="SUPFAM" id="SSF48435">
    <property type="entry name" value="Bacterial muramidases"/>
    <property type="match status" value="1"/>
</dbReference>
<dbReference type="Gene3D" id="1.10.530.10">
    <property type="match status" value="1"/>
</dbReference>
<protein>
    <submittedName>
        <fullName evidence="5">Putative lytic transglycosylase catalytic</fullName>
    </submittedName>
</protein>
<reference evidence="5 6" key="1">
    <citation type="submission" date="2017-01" db="EMBL/GenBank/DDBJ databases">
        <title>Genome sequence of Rhodoferax antarcticus ANT.BR, a psychrophilic purple nonsulfur bacterium from an Antarctic microbial mat.</title>
        <authorList>
            <person name="Baker J."/>
            <person name="Riester C."/>
            <person name="Skinner B."/>
            <person name="Newell A."/>
            <person name="Swingley W."/>
            <person name="Madigan M."/>
            <person name="Jung D."/>
            <person name="Asao M."/>
            <person name="Chen M."/>
            <person name="Loughlin P."/>
            <person name="Pan H."/>
            <person name="Lin S."/>
            <person name="Li N."/>
            <person name="Shaw J."/>
            <person name="Prado M."/>
            <person name="Sherman C."/>
            <person name="Li X."/>
            <person name="Tang J."/>
            <person name="Blankenship R."/>
            <person name="Zhao T."/>
            <person name="Touchman J."/>
            <person name="Sattley M."/>
        </authorList>
    </citation>
    <scope>NUCLEOTIDE SEQUENCE [LARGE SCALE GENOMIC DNA]</scope>
    <source>
        <strain evidence="5 6">ANT.BR</strain>
    </source>
</reference>
<evidence type="ECO:0000313" key="5">
    <source>
        <dbReference type="EMBL" id="OLP08121.1"/>
    </source>
</evidence>
<dbReference type="Proteomes" id="UP000185911">
    <property type="component" value="Unassembled WGS sequence"/>
</dbReference>
<keyword evidence="6" id="KW-1185">Reference proteome</keyword>
<evidence type="ECO:0000256" key="1">
    <source>
        <dbReference type="ARBA" id="ARBA00007734"/>
    </source>
</evidence>
<evidence type="ECO:0000313" key="6">
    <source>
        <dbReference type="Proteomes" id="UP000185911"/>
    </source>
</evidence>
<name>A0A1Q8YJ86_9BURK</name>
<dbReference type="Gene3D" id="1.25.20.10">
    <property type="entry name" value="Bacterial muramidases"/>
    <property type="match status" value="1"/>
</dbReference>
<feature type="signal peptide" evidence="3">
    <location>
        <begin position="1"/>
        <end position="23"/>
    </location>
</feature>
<comment type="caution">
    <text evidence="5">The sequence shown here is derived from an EMBL/GenBank/DDBJ whole genome shotgun (WGS) entry which is preliminary data.</text>
</comment>
<dbReference type="GO" id="GO:0042597">
    <property type="term" value="C:periplasmic space"/>
    <property type="evidence" value="ECO:0007669"/>
    <property type="project" value="InterPro"/>
</dbReference>
<dbReference type="InterPro" id="IPR008258">
    <property type="entry name" value="Transglycosylase_SLT_dom_1"/>
</dbReference>
<dbReference type="SUPFAM" id="SSF53955">
    <property type="entry name" value="Lysozyme-like"/>
    <property type="match status" value="1"/>
</dbReference>
<dbReference type="EMBL" id="MSYM01000005">
    <property type="protein sequence ID" value="OLP08121.1"/>
    <property type="molecule type" value="Genomic_DNA"/>
</dbReference>
<comment type="similarity">
    <text evidence="1">Belongs to the transglycosylase Slt family.</text>
</comment>
<proteinExistence type="inferred from homology"/>
<dbReference type="RefSeq" id="WP_075585034.1">
    <property type="nucleotide sequence ID" value="NZ_MSYM01000005.1"/>
</dbReference>
<dbReference type="AlphaFoldDB" id="A0A1Q8YJ86"/>
<dbReference type="STRING" id="81479.RA876_16120"/>
<organism evidence="5 6">
    <name type="scientific">Rhodoferax antarcticus ANT.BR</name>
    <dbReference type="NCBI Taxonomy" id="1111071"/>
    <lineage>
        <taxon>Bacteria</taxon>
        <taxon>Pseudomonadati</taxon>
        <taxon>Pseudomonadota</taxon>
        <taxon>Betaproteobacteria</taxon>
        <taxon>Burkholderiales</taxon>
        <taxon>Comamonadaceae</taxon>
        <taxon>Rhodoferax</taxon>
    </lineage>
</organism>
<evidence type="ECO:0000259" key="4">
    <source>
        <dbReference type="Pfam" id="PF01464"/>
    </source>
</evidence>
<sequence length="657" mass="72761">MQFKMILTLIGLSGALAAPLVHAQSFTDSVLLEMQQAFRKGDADRLTQLLPQTTGHMLQPWAAYWALSARLDSATPEEVANFFKQYRGTYQEDRLRNDWLLLLGKRRDWAAFAGVANDFRMNDDREVRCYTLAMESILAKVDSADEVKAQWYAQKDAADGCTLAAQSHLAAGQLLDTDLWRKARLTTEARQLSSTRLVVDLIAPEAAATLAEVLKQPERFLLKRTPSSQRQTQELAVLALIRWANSDPDSAAQALSERWSRQLSREQRAWAWGAIGKQAALKLSDSALLYFQNASPKGMSDDHLAWRARAALRKHQWQDALDSINAMSADAASDSTWVYWRARALLQPGRTDTERVEARQSMQGLASVRGFYPMLAQEELGLPITPPAAPEPLTAQEKQRANANPGLQRALAAITLGLRSEGVREWNYSTNLHLPGGMNDRELLAAADLACQNAVWDRCINTSERTRSVIDIAQRFPMPYRQQVVAQSQAIGLDPAYVYGLIRQESRFIMDARSGVGASGLMQVMPATARWTAKKIGMTDFKPYQINDRDTNIAIGTGYLKLVLDDFAGSMPLAAAAYNAGPGRPRVWRGQAGDPSLEAAIWAENIPFTETRDYVKKVLANTTVYAALITGKTQSLKGRLGQVGPLGLDTLTNRDLP</sequence>
<evidence type="ECO:0000256" key="3">
    <source>
        <dbReference type="SAM" id="SignalP"/>
    </source>
</evidence>
<dbReference type="InterPro" id="IPR023346">
    <property type="entry name" value="Lysozyme-like_dom_sf"/>
</dbReference>
<evidence type="ECO:0000256" key="2">
    <source>
        <dbReference type="ARBA" id="ARBA00022729"/>
    </source>
</evidence>
<dbReference type="Pfam" id="PF01464">
    <property type="entry name" value="SLT"/>
    <property type="match status" value="1"/>
</dbReference>
<feature type="domain" description="Transglycosylase SLT" evidence="4">
    <location>
        <begin position="487"/>
        <end position="595"/>
    </location>
</feature>
<gene>
    <name evidence="5" type="ORF">BLL52_0409</name>
</gene>
<dbReference type="PANTHER" id="PTHR37423:SF5">
    <property type="entry name" value="SOLUBLE LYTIC MUREIN TRANSGLYCOSYLASE"/>
    <property type="match status" value="1"/>
</dbReference>